<reference evidence="1" key="2">
    <citation type="submission" date="2020-09" db="EMBL/GenBank/DDBJ databases">
        <authorList>
            <person name="Sun Q."/>
            <person name="Zhou Y."/>
        </authorList>
    </citation>
    <scope>NUCLEOTIDE SEQUENCE</scope>
    <source>
        <strain evidence="1">CGMCC 1.16067</strain>
    </source>
</reference>
<name>A0A917BTM3_9ACTN</name>
<organism evidence="1 2">
    <name type="scientific">Marmoricola endophyticus</name>
    <dbReference type="NCBI Taxonomy" id="2040280"/>
    <lineage>
        <taxon>Bacteria</taxon>
        <taxon>Bacillati</taxon>
        <taxon>Actinomycetota</taxon>
        <taxon>Actinomycetes</taxon>
        <taxon>Propionibacteriales</taxon>
        <taxon>Nocardioidaceae</taxon>
        <taxon>Marmoricola</taxon>
    </lineage>
</organism>
<sequence>MTIGLEIVSVRTWTDRELGAAVAAAWSARGLPEPILTGRVATDLVCEVGTDVLQLQVFAPHRRTTLAGPRWVTAMAVAASSSGDLVAAVLDVAADLARRCEGHVSVDGEVVELDGVAVPSAEVQTSAPPGPSPGAGSPPYPPVFAAVVLDLSTPDEEGWRSLLGALSRWTGGRADWIPRWWRPDDEWEPFDPQDGPPPWWPMEVDLSTGGGTAEWRITGAGFPADISSQIDVELRVPVDTSADLLEDLVGLEAWHPVYAMVHPWHDEEPFLVAGPRRYTPGTPPSLLLSGELLTAGLPNLYWGNLIGEPWVGAIGPERLASAPAYRVEETPAGCWVLQLTERPSDVLTDWAGFSALRDRLKTHLGADLFRQDDGFERRAARPLPLPTLDQRGHAQE</sequence>
<dbReference type="AlphaFoldDB" id="A0A917BTM3"/>
<dbReference type="Proteomes" id="UP000649179">
    <property type="component" value="Unassembled WGS sequence"/>
</dbReference>
<reference evidence="1" key="1">
    <citation type="journal article" date="2014" name="Int. J. Syst. Evol. Microbiol.">
        <title>Complete genome sequence of Corynebacterium casei LMG S-19264T (=DSM 44701T), isolated from a smear-ripened cheese.</title>
        <authorList>
            <consortium name="US DOE Joint Genome Institute (JGI-PGF)"/>
            <person name="Walter F."/>
            <person name="Albersmeier A."/>
            <person name="Kalinowski J."/>
            <person name="Ruckert C."/>
        </authorList>
    </citation>
    <scope>NUCLEOTIDE SEQUENCE</scope>
    <source>
        <strain evidence="1">CGMCC 1.16067</strain>
    </source>
</reference>
<keyword evidence="2" id="KW-1185">Reference proteome</keyword>
<accession>A0A917BTM3</accession>
<evidence type="ECO:0000313" key="1">
    <source>
        <dbReference type="EMBL" id="GGF54021.1"/>
    </source>
</evidence>
<evidence type="ECO:0000313" key="2">
    <source>
        <dbReference type="Proteomes" id="UP000649179"/>
    </source>
</evidence>
<dbReference type="EMBL" id="BMKQ01000001">
    <property type="protein sequence ID" value="GGF54021.1"/>
    <property type="molecule type" value="Genomic_DNA"/>
</dbReference>
<protein>
    <submittedName>
        <fullName evidence="1">Uncharacterized protein</fullName>
    </submittedName>
</protein>
<dbReference type="RefSeq" id="WP_188780491.1">
    <property type="nucleotide sequence ID" value="NZ_BMKQ01000001.1"/>
</dbReference>
<proteinExistence type="predicted"/>
<gene>
    <name evidence="1" type="ORF">GCM10011519_29920</name>
</gene>
<comment type="caution">
    <text evidence="1">The sequence shown here is derived from an EMBL/GenBank/DDBJ whole genome shotgun (WGS) entry which is preliminary data.</text>
</comment>